<dbReference type="EMBL" id="LT629776">
    <property type="protein sequence ID" value="SDS76445.1"/>
    <property type="molecule type" value="Genomic_DNA"/>
</dbReference>
<evidence type="ECO:0000256" key="1">
    <source>
        <dbReference type="SAM" id="MobiDB-lite"/>
    </source>
</evidence>
<organism evidence="2 3">
    <name type="scientific">Paraoerskovia marina</name>
    <dbReference type="NCBI Taxonomy" id="545619"/>
    <lineage>
        <taxon>Bacteria</taxon>
        <taxon>Bacillati</taxon>
        <taxon>Actinomycetota</taxon>
        <taxon>Actinomycetes</taxon>
        <taxon>Micrococcales</taxon>
        <taxon>Cellulomonadaceae</taxon>
        <taxon>Paraoerskovia</taxon>
    </lineage>
</organism>
<dbReference type="PANTHER" id="PTHR39420">
    <property type="match status" value="1"/>
</dbReference>
<dbReference type="GO" id="GO:0016787">
    <property type="term" value="F:hydrolase activity"/>
    <property type="evidence" value="ECO:0007669"/>
    <property type="project" value="UniProtKB-KW"/>
</dbReference>
<keyword evidence="3" id="KW-1185">Reference proteome</keyword>
<reference evidence="2 3" key="1">
    <citation type="submission" date="2016-10" db="EMBL/GenBank/DDBJ databases">
        <authorList>
            <person name="de Groot N.N."/>
        </authorList>
    </citation>
    <scope>NUCLEOTIDE SEQUENCE [LARGE SCALE GENOMIC DNA]</scope>
    <source>
        <strain evidence="2 3">DSM 22126</strain>
    </source>
</reference>
<dbReference type="eggNOG" id="COG5282">
    <property type="taxonomic scope" value="Bacteria"/>
</dbReference>
<dbReference type="Pfam" id="PF10103">
    <property type="entry name" value="Zincin_2"/>
    <property type="match status" value="1"/>
</dbReference>
<proteinExistence type="predicted"/>
<sequence>MSSQPTGGDDGTSDSQWEAMFRSMFGADADEALRQMREQGLDPQALARSAGLGDDPRALNGILAQVQRMLAASGDDPVNSDVAHDVARQVAAAEGDPTVSGAQAAAVRDALSVADLWLDAATDMPPAGGPRQAWSRSEWVEATLSSWGDLAEPIAASVTDALATVLGDQMPSTDDLSLPGLPVGALNGSFGDPQQMMRRMGSAVFGMQVGQASGTLSREVFGATDVGLPLLDHAATVLLPTNVEAFAEGLDAPLDEVRMFLAVRECAHARLFTHVPWLRAHLLALVDEYARGITIDLGALEERVRDIDLSDTGALQNAMSGHIFRSDATDAQKATLLRLETTLALVEGWVDEVSATATLPHLPHAVPLREMLRRRRAAGGPAEQTFASLVGLELRPRRSRDAATLWQRITAEGGTDARDAVWGHPDLLPDTQDLDDPAGYRERQAATRAEEADLDAALAEILNGATSGDGDGGMPTPPEDDEPGSTRS</sequence>
<dbReference type="AlphaFoldDB" id="A0A1H1UVE0"/>
<dbReference type="PANTHER" id="PTHR39420:SF2">
    <property type="entry name" value="HYDROLASE"/>
    <property type="match status" value="1"/>
</dbReference>
<dbReference type="NCBIfam" id="TIGR03624">
    <property type="entry name" value="putative hydrolase"/>
    <property type="match status" value="1"/>
</dbReference>
<evidence type="ECO:0000313" key="3">
    <source>
        <dbReference type="Proteomes" id="UP000185663"/>
    </source>
</evidence>
<dbReference type="STRING" id="545619.SAMN04489860_2309"/>
<dbReference type="Proteomes" id="UP000185663">
    <property type="component" value="Chromosome I"/>
</dbReference>
<feature type="region of interest" description="Disordered" evidence="1">
    <location>
        <begin position="459"/>
        <end position="488"/>
    </location>
</feature>
<dbReference type="Gene3D" id="1.20.150.30">
    <property type="entry name" value="Zincin-like metallopeptidase, N-terminal domain"/>
    <property type="match status" value="1"/>
</dbReference>
<feature type="compositionally biased region" description="Acidic residues" evidence="1">
    <location>
        <begin position="478"/>
        <end position="488"/>
    </location>
</feature>
<dbReference type="RefSeq" id="WP_083372589.1">
    <property type="nucleotide sequence ID" value="NZ_LT629776.1"/>
</dbReference>
<dbReference type="SUPFAM" id="SSF55486">
    <property type="entry name" value="Metalloproteases ('zincins'), catalytic domain"/>
    <property type="match status" value="1"/>
</dbReference>
<name>A0A1H1UVE0_9CELL</name>
<accession>A0A1H1UVE0</accession>
<feature type="region of interest" description="Disordered" evidence="1">
    <location>
        <begin position="417"/>
        <end position="437"/>
    </location>
</feature>
<dbReference type="InterPro" id="IPR042271">
    <property type="entry name" value="Zinicin_2_N"/>
</dbReference>
<gene>
    <name evidence="2" type="ORF">SAMN04489860_2309</name>
</gene>
<keyword evidence="2" id="KW-0378">Hydrolase</keyword>
<evidence type="ECO:0000313" key="2">
    <source>
        <dbReference type="EMBL" id="SDS76445.1"/>
    </source>
</evidence>
<protein>
    <submittedName>
        <fullName evidence="2">Putative hydrolase</fullName>
    </submittedName>
</protein>
<dbReference type="InterPro" id="IPR018766">
    <property type="entry name" value="Zinicin_2"/>
</dbReference>
<dbReference type="OrthoDB" id="8478472at2"/>